<keyword evidence="3" id="KW-1185">Reference proteome</keyword>
<dbReference type="GO" id="GO:0005549">
    <property type="term" value="F:odorant binding"/>
    <property type="evidence" value="ECO:0007669"/>
    <property type="project" value="InterPro"/>
</dbReference>
<dbReference type="FunCoup" id="T1HD09">
    <property type="interactions" value="14"/>
</dbReference>
<dbReference type="EnsemblMetazoa" id="RPRC001924-RA">
    <property type="protein sequence ID" value="RPRC001924-PA"/>
    <property type="gene ID" value="RPRC001924"/>
</dbReference>
<proteinExistence type="predicted"/>
<dbReference type="VEuPathDB" id="VectorBase:RPRC001924"/>
<evidence type="ECO:0000256" key="1">
    <source>
        <dbReference type="ARBA" id="ARBA00022729"/>
    </source>
</evidence>
<organism evidence="2 3">
    <name type="scientific">Rhodnius prolixus</name>
    <name type="common">Triatomid bug</name>
    <dbReference type="NCBI Taxonomy" id="13249"/>
    <lineage>
        <taxon>Eukaryota</taxon>
        <taxon>Metazoa</taxon>
        <taxon>Ecdysozoa</taxon>
        <taxon>Arthropoda</taxon>
        <taxon>Hexapoda</taxon>
        <taxon>Insecta</taxon>
        <taxon>Pterygota</taxon>
        <taxon>Neoptera</taxon>
        <taxon>Paraneoptera</taxon>
        <taxon>Hemiptera</taxon>
        <taxon>Heteroptera</taxon>
        <taxon>Panheteroptera</taxon>
        <taxon>Cimicomorpha</taxon>
        <taxon>Reduviidae</taxon>
        <taxon>Triatominae</taxon>
        <taxon>Rhodnius</taxon>
    </lineage>
</organism>
<dbReference type="HOGENOM" id="CLU_1798842_0_0_1"/>
<dbReference type="SMART" id="SM00708">
    <property type="entry name" value="PhBP"/>
    <property type="match status" value="1"/>
</dbReference>
<dbReference type="InterPro" id="IPR036728">
    <property type="entry name" value="PBP_GOBP_sf"/>
</dbReference>
<protein>
    <submittedName>
        <fullName evidence="2">Uncharacterized protein</fullName>
    </submittedName>
</protein>
<dbReference type="EMBL" id="ACPB03008832">
    <property type="status" value="NOT_ANNOTATED_CDS"/>
    <property type="molecule type" value="Genomic_DNA"/>
</dbReference>
<keyword evidence="1" id="KW-0732">Signal</keyword>
<dbReference type="InterPro" id="IPR006170">
    <property type="entry name" value="PBP/GOBP"/>
</dbReference>
<reference evidence="2" key="1">
    <citation type="submission" date="2015-05" db="UniProtKB">
        <authorList>
            <consortium name="EnsemblMetazoa"/>
        </authorList>
    </citation>
    <scope>IDENTIFICATION</scope>
</reference>
<dbReference type="Gene3D" id="1.10.238.20">
    <property type="entry name" value="Pheromone/general odorant binding protein domain"/>
    <property type="match status" value="1"/>
</dbReference>
<sequence length="144" mass="15605">MNSFVAFTLFACISAASVTAEDNEKILQIFNKCSEMHKISDDELAMIQSKQSVPSSAEAKCMAACMLKEGKLIIGTTYMKDNALMIADALYKDSADMASKAREVVEHCATEVGVDTAGDDCEFAYKLAVCSDNHAKKIGVTRPF</sequence>
<dbReference type="OMA" id="VEHCATE"/>
<dbReference type="CDD" id="cd23992">
    <property type="entry name" value="PBP_GOBP"/>
    <property type="match status" value="1"/>
</dbReference>
<dbReference type="GO" id="GO:0007608">
    <property type="term" value="P:sensory perception of smell"/>
    <property type="evidence" value="ECO:0007669"/>
    <property type="project" value="TreeGrafter"/>
</dbReference>
<dbReference type="GO" id="GO:0005615">
    <property type="term" value="C:extracellular space"/>
    <property type="evidence" value="ECO:0007669"/>
    <property type="project" value="TreeGrafter"/>
</dbReference>
<dbReference type="Pfam" id="PF01395">
    <property type="entry name" value="PBP_GOBP"/>
    <property type="match status" value="1"/>
</dbReference>
<dbReference type="Proteomes" id="UP000015103">
    <property type="component" value="Unassembled WGS sequence"/>
</dbReference>
<dbReference type="InParanoid" id="T1HD09"/>
<accession>T1HD09</accession>
<evidence type="ECO:0000313" key="3">
    <source>
        <dbReference type="Proteomes" id="UP000015103"/>
    </source>
</evidence>
<dbReference type="PANTHER" id="PTHR11857">
    <property type="entry name" value="ODORANT BINDING PROTEIN-RELATED"/>
    <property type="match status" value="1"/>
</dbReference>
<dbReference type="SUPFAM" id="SSF47565">
    <property type="entry name" value="Insect pheromone/odorant-binding proteins"/>
    <property type="match status" value="1"/>
</dbReference>
<dbReference type="AlphaFoldDB" id="T1HD09"/>
<name>T1HD09_RHOPR</name>
<evidence type="ECO:0000313" key="2">
    <source>
        <dbReference type="EnsemblMetazoa" id="RPRC001924-PA"/>
    </source>
</evidence>